<evidence type="ECO:0000256" key="2">
    <source>
        <dbReference type="ARBA" id="ARBA00009717"/>
    </source>
</evidence>
<evidence type="ECO:0000256" key="7">
    <source>
        <dbReference type="ARBA" id="ARBA00048421"/>
    </source>
</evidence>
<comment type="similarity">
    <text evidence="2">Belongs to the bacterial phospholipase C family.</text>
</comment>
<dbReference type="RefSeq" id="WP_182840415.1">
    <property type="nucleotide sequence ID" value="NZ_BAAABQ010000052.1"/>
</dbReference>
<keyword evidence="4" id="KW-0964">Secreted</keyword>
<evidence type="ECO:0000313" key="10">
    <source>
        <dbReference type="Proteomes" id="UP000517916"/>
    </source>
</evidence>
<gene>
    <name evidence="9" type="ORF">BC739_008899</name>
</gene>
<dbReference type="PANTHER" id="PTHR31956">
    <property type="entry name" value="NON-SPECIFIC PHOSPHOLIPASE C4-RELATED"/>
    <property type="match status" value="1"/>
</dbReference>
<dbReference type="EC" id="3.1.4.3" evidence="3"/>
<feature type="domain" description="Bacterial phospholipase C C-terminal" evidence="8">
    <location>
        <begin position="498"/>
        <end position="583"/>
    </location>
</feature>
<dbReference type="InterPro" id="IPR008475">
    <property type="entry name" value="PLipase_C_C"/>
</dbReference>
<dbReference type="Pfam" id="PF04185">
    <property type="entry name" value="Phosphoesterase"/>
    <property type="match status" value="1"/>
</dbReference>
<keyword evidence="5 9" id="KW-0378">Hydrolase</keyword>
<sequence>MPELPPGVTRRRFIGGVAGTVAAAGALGSLAPGMAEALAQPRLRGRIEDVEHVVVLMQENRSFDHYYGTMSGVRGFGDRSAVVQPNGLDILRQYDGGRSDGKYLLPFHVDTAKVDGQDMGDLGHGWDDQHQAMADGANNAWIAAKGENTMGYFTDADIPFHRALANAFTLCDHYFCSVQGPTTPNRLYLFTGTIDADGKAGGPANYNPADYKPVFRWTTYPERLQANGISWKVYANDEVGDNGSHPFVGDYGDNPLWLFDAYHKDYNSELSQRAKVFGANNWKADSGKGKDVSHVLSDFVADCKSGSLPKVSWVVAPYGYCEHPEARPVDGAVYTQTVLNALWANPKLWESTVVLINYDENDGFFDHVPPPMAPSGTAGEYISGKSIGLGARVPMTVISPWSRGGWVNSEVADHTSVIRFLEQWTGVQEPNITAWRRSICGDLTSCFDFAQRNTSIPTLPDTAKLRKQADDTQTKLPAVKPPAVGKQVVPVQDAGTRPARPLPYAPLVAFALSTDKKTVTTTFTNQGSADVQLCAYRADGRGDGPWFYDVPAGKQVTDTWNAQLNGAKIGIAVHGPNRWRWEYQANSNAATSGVEVTATYTAEHKLRLTLQNSGSKAVKFTVKANHYRGDGPWTYTVQPGKATSDDWNVLSYGNGWYDLSVTADLDAGFLRRFSGHVENGQPSVTG</sequence>
<dbReference type="InterPro" id="IPR017767">
    <property type="entry name" value="PC-PLC"/>
</dbReference>
<comment type="catalytic activity">
    <reaction evidence="7">
        <text>a 1,2-diacyl-sn-glycero-3-phosphocholine + H2O = phosphocholine + a 1,2-diacyl-sn-glycerol + H(+)</text>
        <dbReference type="Rhea" id="RHEA:10604"/>
        <dbReference type="ChEBI" id="CHEBI:15377"/>
        <dbReference type="ChEBI" id="CHEBI:15378"/>
        <dbReference type="ChEBI" id="CHEBI:17815"/>
        <dbReference type="ChEBI" id="CHEBI:57643"/>
        <dbReference type="ChEBI" id="CHEBI:295975"/>
        <dbReference type="EC" id="3.1.4.3"/>
    </reaction>
    <physiologicalReaction direction="left-to-right" evidence="7">
        <dbReference type="Rhea" id="RHEA:10605"/>
    </physiologicalReaction>
</comment>
<dbReference type="SUPFAM" id="SSF53649">
    <property type="entry name" value="Alkaline phosphatase-like"/>
    <property type="match status" value="1"/>
</dbReference>
<keyword evidence="4" id="KW-0134">Cell wall</keyword>
<dbReference type="PROSITE" id="PS51318">
    <property type="entry name" value="TAT"/>
    <property type="match status" value="1"/>
</dbReference>
<accession>A0ABR6BXL3</accession>
<dbReference type="Gene3D" id="3.40.720.10">
    <property type="entry name" value="Alkaline Phosphatase, subunit A"/>
    <property type="match status" value="2"/>
</dbReference>
<dbReference type="NCBIfam" id="TIGR03396">
    <property type="entry name" value="PC_PLC"/>
    <property type="match status" value="1"/>
</dbReference>
<feature type="domain" description="Bacterial phospholipase C C-terminal" evidence="8">
    <location>
        <begin position="596"/>
        <end position="676"/>
    </location>
</feature>
<keyword evidence="6" id="KW-0843">Virulence</keyword>
<keyword evidence="10" id="KW-1185">Reference proteome</keyword>
<dbReference type="Pfam" id="PF05506">
    <property type="entry name" value="PLipase_C_C"/>
    <property type="match status" value="2"/>
</dbReference>
<evidence type="ECO:0000256" key="4">
    <source>
        <dbReference type="ARBA" id="ARBA00022512"/>
    </source>
</evidence>
<dbReference type="CDD" id="cd16014">
    <property type="entry name" value="PLC"/>
    <property type="match status" value="1"/>
</dbReference>
<dbReference type="InterPro" id="IPR007312">
    <property type="entry name" value="Phosphoesterase"/>
</dbReference>
<evidence type="ECO:0000256" key="5">
    <source>
        <dbReference type="ARBA" id="ARBA00022801"/>
    </source>
</evidence>
<dbReference type="EMBL" id="JACJID010000009">
    <property type="protein sequence ID" value="MBA8931647.1"/>
    <property type="molecule type" value="Genomic_DNA"/>
</dbReference>
<dbReference type="GO" id="GO:0034480">
    <property type="term" value="F:phosphatidylcholine phospholipase C activity"/>
    <property type="evidence" value="ECO:0007669"/>
    <property type="project" value="UniProtKB-EC"/>
</dbReference>
<evidence type="ECO:0000259" key="8">
    <source>
        <dbReference type="Pfam" id="PF05506"/>
    </source>
</evidence>
<proteinExistence type="inferred from homology"/>
<dbReference type="InterPro" id="IPR017850">
    <property type="entry name" value="Alkaline_phosphatase_core_sf"/>
</dbReference>
<organism evidence="9 10">
    <name type="scientific">Kutzneria viridogrisea</name>
    <dbReference type="NCBI Taxonomy" id="47990"/>
    <lineage>
        <taxon>Bacteria</taxon>
        <taxon>Bacillati</taxon>
        <taxon>Actinomycetota</taxon>
        <taxon>Actinomycetes</taxon>
        <taxon>Pseudonocardiales</taxon>
        <taxon>Pseudonocardiaceae</taxon>
        <taxon>Kutzneria</taxon>
    </lineage>
</organism>
<dbReference type="InterPro" id="IPR006311">
    <property type="entry name" value="TAT_signal"/>
</dbReference>
<name>A0ABR6BXL3_9PSEU</name>
<protein>
    <recommendedName>
        <fullName evidence="3">phospholipase C</fullName>
        <ecNumber evidence="3">3.1.4.3</ecNumber>
    </recommendedName>
</protein>
<evidence type="ECO:0000256" key="1">
    <source>
        <dbReference type="ARBA" id="ARBA00004191"/>
    </source>
</evidence>
<evidence type="ECO:0000256" key="3">
    <source>
        <dbReference type="ARBA" id="ARBA00012018"/>
    </source>
</evidence>
<evidence type="ECO:0000313" key="9">
    <source>
        <dbReference type="EMBL" id="MBA8931647.1"/>
    </source>
</evidence>
<evidence type="ECO:0000256" key="6">
    <source>
        <dbReference type="ARBA" id="ARBA00023026"/>
    </source>
</evidence>
<comment type="caution">
    <text evidence="9">The sequence shown here is derived from an EMBL/GenBank/DDBJ whole genome shotgun (WGS) entry which is preliminary data.</text>
</comment>
<comment type="subcellular location">
    <subcellularLocation>
        <location evidence="1">Secreted</location>
        <location evidence="1">Cell wall</location>
    </subcellularLocation>
</comment>
<dbReference type="PANTHER" id="PTHR31956:SF1">
    <property type="entry name" value="NON-SPECIFIC PHOSPHOLIPASE C1"/>
    <property type="match status" value="1"/>
</dbReference>
<reference evidence="9 10" key="1">
    <citation type="submission" date="2020-08" db="EMBL/GenBank/DDBJ databases">
        <title>Genomic Encyclopedia of Archaeal and Bacterial Type Strains, Phase II (KMG-II): from individual species to whole genera.</title>
        <authorList>
            <person name="Goeker M."/>
        </authorList>
    </citation>
    <scope>NUCLEOTIDE SEQUENCE [LARGE SCALE GENOMIC DNA]</scope>
    <source>
        <strain evidence="9 10">DSM 43850</strain>
    </source>
</reference>
<dbReference type="Proteomes" id="UP000517916">
    <property type="component" value="Unassembled WGS sequence"/>
</dbReference>